<dbReference type="CDD" id="cd07067">
    <property type="entry name" value="HP_PGM_like"/>
    <property type="match status" value="1"/>
</dbReference>
<keyword evidence="1" id="KW-0732">Signal</keyword>
<name>A0A372NUZ3_9SPHI</name>
<dbReference type="InterPro" id="IPR029033">
    <property type="entry name" value="His_PPase_superfam"/>
</dbReference>
<comment type="caution">
    <text evidence="2">The sequence shown here is derived from an EMBL/GenBank/DDBJ whole genome shotgun (WGS) entry which is preliminary data.</text>
</comment>
<dbReference type="Gene3D" id="3.40.50.1240">
    <property type="entry name" value="Phosphoglycerate mutase-like"/>
    <property type="match status" value="1"/>
</dbReference>
<dbReference type="Proteomes" id="UP000264217">
    <property type="component" value="Unassembled WGS sequence"/>
</dbReference>
<reference evidence="2 3" key="1">
    <citation type="submission" date="2018-08" db="EMBL/GenBank/DDBJ databases">
        <title>Mucilaginibacter sp. MYSH2.</title>
        <authorList>
            <person name="Seo T."/>
        </authorList>
    </citation>
    <scope>NUCLEOTIDE SEQUENCE [LARGE SCALE GENOMIC DNA]</scope>
    <source>
        <strain evidence="2 3">MYSH2</strain>
    </source>
</reference>
<evidence type="ECO:0000256" key="1">
    <source>
        <dbReference type="SAM" id="SignalP"/>
    </source>
</evidence>
<dbReference type="SUPFAM" id="SSF53254">
    <property type="entry name" value="Phosphoglycerate mutase-like"/>
    <property type="match status" value="1"/>
</dbReference>
<sequence length="204" mass="22773">MKNVLRPANFFKLFFICLVLSNFGAFAQKTTIYLVRHAETPVTLPKADDPVLSEAGQKRAEDLAKLLKGKHIKAIYVAANKRSGLTARPLAVKAKILPRVYETDSTGVKSIAKALLKNFQGNNVLLIADTNTLMPLLAALGADTPFAAVSEQDYDMLYKVTVKENGNVELDLDYYGQKHHENDIPEKYLPEINHPENIRPFTNY</sequence>
<dbReference type="InterPro" id="IPR013078">
    <property type="entry name" value="His_Pase_superF_clade-1"/>
</dbReference>
<organism evidence="2 3">
    <name type="scientific">Mucilaginibacter conchicola</name>
    <dbReference type="NCBI Taxonomy" id="2303333"/>
    <lineage>
        <taxon>Bacteria</taxon>
        <taxon>Pseudomonadati</taxon>
        <taxon>Bacteroidota</taxon>
        <taxon>Sphingobacteriia</taxon>
        <taxon>Sphingobacteriales</taxon>
        <taxon>Sphingobacteriaceae</taxon>
        <taxon>Mucilaginibacter</taxon>
    </lineage>
</organism>
<evidence type="ECO:0000313" key="2">
    <source>
        <dbReference type="EMBL" id="RFZ92509.1"/>
    </source>
</evidence>
<evidence type="ECO:0000313" key="3">
    <source>
        <dbReference type="Proteomes" id="UP000264217"/>
    </source>
</evidence>
<gene>
    <name evidence="2" type="ORF">D0C36_13865</name>
</gene>
<keyword evidence="3" id="KW-1185">Reference proteome</keyword>
<dbReference type="EMBL" id="QWDC01000002">
    <property type="protein sequence ID" value="RFZ92509.1"/>
    <property type="molecule type" value="Genomic_DNA"/>
</dbReference>
<feature type="signal peptide" evidence="1">
    <location>
        <begin position="1"/>
        <end position="27"/>
    </location>
</feature>
<evidence type="ECO:0008006" key="4">
    <source>
        <dbReference type="Google" id="ProtNLM"/>
    </source>
</evidence>
<dbReference type="AlphaFoldDB" id="A0A372NUZ3"/>
<feature type="chain" id="PRO_5016836391" description="Histidine phosphatase family protein" evidence="1">
    <location>
        <begin position="28"/>
        <end position="204"/>
    </location>
</feature>
<dbReference type="RefSeq" id="WP_117392218.1">
    <property type="nucleotide sequence ID" value="NZ_QWDC01000002.1"/>
</dbReference>
<protein>
    <recommendedName>
        <fullName evidence="4">Histidine phosphatase family protein</fullName>
    </recommendedName>
</protein>
<dbReference type="Pfam" id="PF00300">
    <property type="entry name" value="His_Phos_1"/>
    <property type="match status" value="1"/>
</dbReference>
<dbReference type="OrthoDB" id="3296006at2"/>
<proteinExistence type="predicted"/>
<accession>A0A372NUZ3</accession>